<dbReference type="SMART" id="SM00421">
    <property type="entry name" value="HTH_LUXR"/>
    <property type="match status" value="1"/>
</dbReference>
<protein>
    <submittedName>
        <fullName evidence="6">Transcriptional regulator FimZ</fullName>
    </submittedName>
</protein>
<accession>A0A4U9TNU3</accession>
<dbReference type="EMBL" id="CABEEZ010000026">
    <property type="protein sequence ID" value="VTR21720.1"/>
    <property type="molecule type" value="Genomic_DNA"/>
</dbReference>
<dbReference type="InterPro" id="IPR016032">
    <property type="entry name" value="Sig_transdc_resp-reg_C-effctor"/>
</dbReference>
<evidence type="ECO:0000256" key="4">
    <source>
        <dbReference type="ARBA" id="ARBA00023163"/>
    </source>
</evidence>
<keyword evidence="3" id="KW-0010">Activator</keyword>
<keyword evidence="1" id="KW-0805">Transcription regulation</keyword>
<evidence type="ECO:0000313" key="6">
    <source>
        <dbReference type="EMBL" id="VTR21720.1"/>
    </source>
</evidence>
<name>A0A4U9TNU3_SERFO</name>
<dbReference type="InterPro" id="IPR000792">
    <property type="entry name" value="Tscrpt_reg_LuxR_C"/>
</dbReference>
<organism evidence="6">
    <name type="scientific">Serratia fonticola</name>
    <dbReference type="NCBI Taxonomy" id="47917"/>
    <lineage>
        <taxon>Bacteria</taxon>
        <taxon>Pseudomonadati</taxon>
        <taxon>Pseudomonadota</taxon>
        <taxon>Gammaproteobacteria</taxon>
        <taxon>Enterobacterales</taxon>
        <taxon>Yersiniaceae</taxon>
        <taxon>Serratia</taxon>
    </lineage>
</organism>
<dbReference type="InterPro" id="IPR036388">
    <property type="entry name" value="WH-like_DNA-bd_sf"/>
</dbReference>
<reference evidence="6" key="1">
    <citation type="submission" date="2019-05" db="EMBL/GenBank/DDBJ databases">
        <authorList>
            <consortium name="Pathogen Informatics"/>
        </authorList>
    </citation>
    <scope>NUCLEOTIDE SEQUENCE [LARGE SCALE GENOMIC DNA]</scope>
    <source>
        <strain evidence="6">NCTC12965</strain>
    </source>
</reference>
<proteinExistence type="predicted"/>
<dbReference type="AlphaFoldDB" id="A0A4U9TNU3"/>
<dbReference type="CDD" id="cd06170">
    <property type="entry name" value="LuxR_C_like"/>
    <property type="match status" value="1"/>
</dbReference>
<dbReference type="GO" id="GO:0003677">
    <property type="term" value="F:DNA binding"/>
    <property type="evidence" value="ECO:0007669"/>
    <property type="project" value="UniProtKB-KW"/>
</dbReference>
<dbReference type="Gene3D" id="1.10.10.10">
    <property type="entry name" value="Winged helix-like DNA-binding domain superfamily/Winged helix DNA-binding domain"/>
    <property type="match status" value="1"/>
</dbReference>
<dbReference type="GO" id="GO:0006355">
    <property type="term" value="P:regulation of DNA-templated transcription"/>
    <property type="evidence" value="ECO:0007669"/>
    <property type="project" value="InterPro"/>
</dbReference>
<gene>
    <name evidence="6" type="ORF">NCTC12965_01330</name>
</gene>
<sequence length="46" mass="5390">MKNKEIADELFISSKTVGTHRSNIYSKFHVRTITELYFKLKSDSLI</sequence>
<evidence type="ECO:0000256" key="2">
    <source>
        <dbReference type="ARBA" id="ARBA00023125"/>
    </source>
</evidence>
<dbReference type="Pfam" id="PF00196">
    <property type="entry name" value="GerE"/>
    <property type="match status" value="1"/>
</dbReference>
<dbReference type="PROSITE" id="PS50043">
    <property type="entry name" value="HTH_LUXR_2"/>
    <property type="match status" value="1"/>
</dbReference>
<feature type="domain" description="HTH luxR-type" evidence="5">
    <location>
        <begin position="1"/>
        <end position="44"/>
    </location>
</feature>
<keyword evidence="4" id="KW-0804">Transcription</keyword>
<dbReference type="PANTHER" id="PTHR44688:SF16">
    <property type="entry name" value="DNA-BINDING TRANSCRIPTIONAL ACTIVATOR DEVR_DOSR"/>
    <property type="match status" value="1"/>
</dbReference>
<dbReference type="SUPFAM" id="SSF46894">
    <property type="entry name" value="C-terminal effector domain of the bipartite response regulators"/>
    <property type="match status" value="1"/>
</dbReference>
<evidence type="ECO:0000256" key="3">
    <source>
        <dbReference type="ARBA" id="ARBA00023159"/>
    </source>
</evidence>
<evidence type="ECO:0000259" key="5">
    <source>
        <dbReference type="PROSITE" id="PS50043"/>
    </source>
</evidence>
<keyword evidence="2" id="KW-0238">DNA-binding</keyword>
<evidence type="ECO:0000256" key="1">
    <source>
        <dbReference type="ARBA" id="ARBA00023015"/>
    </source>
</evidence>
<dbReference type="PANTHER" id="PTHR44688">
    <property type="entry name" value="DNA-BINDING TRANSCRIPTIONAL ACTIVATOR DEVR_DOSR"/>
    <property type="match status" value="1"/>
</dbReference>